<evidence type="ECO:0000313" key="1">
    <source>
        <dbReference type="EMBL" id="MFC0273031.1"/>
    </source>
</evidence>
<dbReference type="InterPro" id="IPR036388">
    <property type="entry name" value="WH-like_DNA-bd_sf"/>
</dbReference>
<name>A0ABV6GH77_9BACI</name>
<gene>
    <name evidence="1" type="ORF">ACFFIX_16520</name>
</gene>
<dbReference type="Pfam" id="PF02082">
    <property type="entry name" value="Rrf2"/>
    <property type="match status" value="1"/>
</dbReference>
<dbReference type="PROSITE" id="PS51197">
    <property type="entry name" value="HTH_RRF2_2"/>
    <property type="match status" value="1"/>
</dbReference>
<proteinExistence type="predicted"/>
<comment type="caution">
    <text evidence="1">The sequence shown here is derived from an EMBL/GenBank/DDBJ whole genome shotgun (WGS) entry which is preliminary data.</text>
</comment>
<dbReference type="Gene3D" id="1.10.10.10">
    <property type="entry name" value="Winged helix-like DNA-binding domain superfamily/Winged helix DNA-binding domain"/>
    <property type="match status" value="1"/>
</dbReference>
<dbReference type="PANTHER" id="PTHR33221:SF9">
    <property type="entry name" value="RRF2 FAMILY PROTEIN"/>
    <property type="match status" value="1"/>
</dbReference>
<dbReference type="InterPro" id="IPR036390">
    <property type="entry name" value="WH_DNA-bd_sf"/>
</dbReference>
<dbReference type="NCBIfam" id="TIGR00738">
    <property type="entry name" value="rrf2_super"/>
    <property type="match status" value="1"/>
</dbReference>
<dbReference type="InterPro" id="IPR000944">
    <property type="entry name" value="Tscrpt_reg_Rrf2"/>
</dbReference>
<dbReference type="RefSeq" id="WP_378935926.1">
    <property type="nucleotide sequence ID" value="NZ_JBHLVO010000015.1"/>
</dbReference>
<protein>
    <submittedName>
        <fullName evidence="1">RrF2 family transcriptional regulator</fullName>
    </submittedName>
</protein>
<organism evidence="1 2">
    <name type="scientific">Metabacillus herbersteinensis</name>
    <dbReference type="NCBI Taxonomy" id="283816"/>
    <lineage>
        <taxon>Bacteria</taxon>
        <taxon>Bacillati</taxon>
        <taxon>Bacillota</taxon>
        <taxon>Bacilli</taxon>
        <taxon>Bacillales</taxon>
        <taxon>Bacillaceae</taxon>
        <taxon>Metabacillus</taxon>
    </lineage>
</organism>
<dbReference type="SUPFAM" id="SSF46785">
    <property type="entry name" value="Winged helix' DNA-binding domain"/>
    <property type="match status" value="1"/>
</dbReference>
<dbReference type="PANTHER" id="PTHR33221">
    <property type="entry name" value="WINGED HELIX-TURN-HELIX TRANSCRIPTIONAL REGULATOR, RRF2 FAMILY"/>
    <property type="match status" value="1"/>
</dbReference>
<accession>A0ABV6GH77</accession>
<keyword evidence="2" id="KW-1185">Reference proteome</keyword>
<evidence type="ECO:0000313" key="2">
    <source>
        <dbReference type="Proteomes" id="UP001589854"/>
    </source>
</evidence>
<reference evidence="1 2" key="1">
    <citation type="submission" date="2024-09" db="EMBL/GenBank/DDBJ databases">
        <authorList>
            <person name="Sun Q."/>
            <person name="Mori K."/>
        </authorList>
    </citation>
    <scope>NUCLEOTIDE SEQUENCE [LARGE SCALE GENOMIC DNA]</scope>
    <source>
        <strain evidence="1 2">CCM 7228</strain>
    </source>
</reference>
<dbReference type="Proteomes" id="UP001589854">
    <property type="component" value="Unassembled WGS sequence"/>
</dbReference>
<sequence>MKFSKATNYALHTLVHLATVPKGKAIGVKPLAQLQGLSQAYLSKILATLVKGNLIESSPGVDGGYKLRKEASEITFLQVIELIEGRHTMFQCDVNHPTESADCLIQQVMDGAEQKLKYYLTTKTIQDIAAKVEHDGEKHITSRT</sequence>
<dbReference type="EMBL" id="JBHLVO010000015">
    <property type="protein sequence ID" value="MFC0273031.1"/>
    <property type="molecule type" value="Genomic_DNA"/>
</dbReference>